<comment type="caution">
    <text evidence="2">The sequence shown here is derived from an EMBL/GenBank/DDBJ whole genome shotgun (WGS) entry which is preliminary data.</text>
</comment>
<proteinExistence type="predicted"/>
<organism evidence="2 3">
    <name type="scientific">Nocardia terpenica</name>
    <dbReference type="NCBI Taxonomy" id="455432"/>
    <lineage>
        <taxon>Bacteria</taxon>
        <taxon>Bacillati</taxon>
        <taxon>Actinomycetota</taxon>
        <taxon>Actinomycetes</taxon>
        <taxon>Mycobacteriales</taxon>
        <taxon>Nocardiaceae</taxon>
        <taxon>Nocardia</taxon>
    </lineage>
</organism>
<dbReference type="InterPro" id="IPR000873">
    <property type="entry name" value="AMP-dep_synth/lig_dom"/>
</dbReference>
<dbReference type="InterPro" id="IPR042099">
    <property type="entry name" value="ANL_N_sf"/>
</dbReference>
<dbReference type="EMBL" id="LWGR01000007">
    <property type="protein sequence ID" value="KZM72640.1"/>
    <property type="molecule type" value="Genomic_DNA"/>
</dbReference>
<dbReference type="SUPFAM" id="SSF56801">
    <property type="entry name" value="Acetyl-CoA synthetase-like"/>
    <property type="match status" value="1"/>
</dbReference>
<dbReference type="Pfam" id="PF00501">
    <property type="entry name" value="AMP-binding"/>
    <property type="match status" value="1"/>
</dbReference>
<dbReference type="RefSeq" id="WP_067588723.1">
    <property type="nucleotide sequence ID" value="NZ_JABMCZ010000005.1"/>
</dbReference>
<accession>A0A164LPP1</accession>
<dbReference type="Proteomes" id="UP000076512">
    <property type="component" value="Unassembled WGS sequence"/>
</dbReference>
<feature type="domain" description="AMP-dependent synthetase/ligase" evidence="1">
    <location>
        <begin position="55"/>
        <end position="172"/>
    </location>
</feature>
<evidence type="ECO:0000259" key="1">
    <source>
        <dbReference type="Pfam" id="PF00501"/>
    </source>
</evidence>
<keyword evidence="3" id="KW-1185">Reference proteome</keyword>
<name>A0A164LPP1_9NOCA</name>
<dbReference type="Gene3D" id="3.40.50.12780">
    <property type="entry name" value="N-terminal domain of ligase-like"/>
    <property type="match status" value="1"/>
</dbReference>
<evidence type="ECO:0000313" key="3">
    <source>
        <dbReference type="Proteomes" id="UP000076512"/>
    </source>
</evidence>
<sequence>MLLEEEDFVSPGLRLGQLVETVMDGYASRPALVQRAIETAIDDSGRCSRRLLQQFKTIVTYRELWRRASAVASVWHHDFAYRLHPGDVVTVLGSTSVDYTTVDLACVRLGLVCVPVPTGIPRRERNSILADTAPRILATSLEQLDAAVESVLTGVPLRTLVVFDLDLDNDEHRAAVDSARRLIGIDTPVIVEDLPTVLSRGETLRTAPLFVPDVDADPLALLLYISDGAEALKITRYTDRRIAKLWQAMARRPIPALGSHFPLTAGLSEQAVLFRTLACGGTTYFSADGHRIERVDNYDERRAGWL</sequence>
<gene>
    <name evidence="2" type="ORF">AWN90_28005</name>
</gene>
<dbReference type="OrthoDB" id="4715243at2"/>
<protein>
    <recommendedName>
        <fullName evidence="1">AMP-dependent synthetase/ligase domain-containing protein</fullName>
    </recommendedName>
</protein>
<dbReference type="STRING" id="455432.AWN90_28005"/>
<reference evidence="2 3" key="1">
    <citation type="submission" date="2016-04" db="EMBL/GenBank/DDBJ databases">
        <authorList>
            <person name="Evans L.H."/>
            <person name="Alamgir A."/>
            <person name="Owens N."/>
            <person name="Weber N.D."/>
            <person name="Virtaneva K."/>
            <person name="Barbian K."/>
            <person name="Babar A."/>
            <person name="Rosenke K."/>
        </authorList>
    </citation>
    <scope>NUCLEOTIDE SEQUENCE [LARGE SCALE GENOMIC DNA]</scope>
    <source>
        <strain evidence="2 3">IFM 0406</strain>
    </source>
</reference>
<evidence type="ECO:0000313" key="2">
    <source>
        <dbReference type="EMBL" id="KZM72640.1"/>
    </source>
</evidence>
<dbReference type="AlphaFoldDB" id="A0A164LPP1"/>